<accession>A0ABW1L0E2</accession>
<gene>
    <name evidence="8" type="ORF">ACFMB1_11405</name>
</gene>
<keyword evidence="2 4" id="KW-0479">Metal-binding</keyword>
<reference evidence="8 9" key="1">
    <citation type="submission" date="2024-09" db="EMBL/GenBank/DDBJ databases">
        <authorList>
            <person name="Zhang Z.-H."/>
        </authorList>
    </citation>
    <scope>NUCLEOTIDE SEQUENCE [LARGE SCALE GENOMIC DNA]</scope>
    <source>
        <strain evidence="8 9">HHTR114</strain>
    </source>
</reference>
<evidence type="ECO:0000256" key="4">
    <source>
        <dbReference type="PROSITE-ProRule" id="PRU00433"/>
    </source>
</evidence>
<dbReference type="InterPro" id="IPR009056">
    <property type="entry name" value="Cyt_c-like_dom"/>
</dbReference>
<evidence type="ECO:0000256" key="1">
    <source>
        <dbReference type="ARBA" id="ARBA00022617"/>
    </source>
</evidence>
<dbReference type="Pfam" id="PF13442">
    <property type="entry name" value="Cytochrome_CBB3"/>
    <property type="match status" value="1"/>
</dbReference>
<organism evidence="8 9">
    <name type="scientific">Hyphococcus aureus</name>
    <dbReference type="NCBI Taxonomy" id="2666033"/>
    <lineage>
        <taxon>Bacteria</taxon>
        <taxon>Pseudomonadati</taxon>
        <taxon>Pseudomonadota</taxon>
        <taxon>Alphaproteobacteria</taxon>
        <taxon>Parvularculales</taxon>
        <taxon>Parvularculaceae</taxon>
        <taxon>Hyphococcus</taxon>
    </lineage>
</organism>
<dbReference type="Gene3D" id="1.10.760.10">
    <property type="entry name" value="Cytochrome c-like domain"/>
    <property type="match status" value="1"/>
</dbReference>
<keyword evidence="1 4" id="KW-0349">Heme</keyword>
<comment type="caution">
    <text evidence="8">The sequence shown here is derived from an EMBL/GenBank/DDBJ whole genome shotgun (WGS) entry which is preliminary data.</text>
</comment>
<dbReference type="Proteomes" id="UP001596116">
    <property type="component" value="Unassembled WGS sequence"/>
</dbReference>
<evidence type="ECO:0000256" key="6">
    <source>
        <dbReference type="SAM" id="SignalP"/>
    </source>
</evidence>
<evidence type="ECO:0000313" key="8">
    <source>
        <dbReference type="EMBL" id="MFC6036153.1"/>
    </source>
</evidence>
<dbReference type="EMBL" id="JBHPON010000002">
    <property type="protein sequence ID" value="MFC6036153.1"/>
    <property type="molecule type" value="Genomic_DNA"/>
</dbReference>
<sequence length="172" mass="18249">MNKSAFPARFIVAAASMLALANCGNKEEAATPAPEAREEMQAEEQASTEIATDAVTETAAAHDASDMTKVSSQGAAAKQAKGVFAHAAAGDPEAVFLARCQYCHVQLGPGTITLARRLGEEDALLANRTDLTEDYVTTVVRHGLNTMPALTRVEVSDAELELIAEYLTRNNE</sequence>
<feature type="chain" id="PRO_5046399947" evidence="6">
    <location>
        <begin position="22"/>
        <end position="172"/>
    </location>
</feature>
<dbReference type="PROSITE" id="PS51007">
    <property type="entry name" value="CYTC"/>
    <property type="match status" value="1"/>
</dbReference>
<dbReference type="InterPro" id="IPR036909">
    <property type="entry name" value="Cyt_c-like_dom_sf"/>
</dbReference>
<name>A0ABW1L0E2_9PROT</name>
<feature type="compositionally biased region" description="Basic and acidic residues" evidence="5">
    <location>
        <begin position="29"/>
        <end position="40"/>
    </location>
</feature>
<keyword evidence="3 4" id="KW-0408">Iron</keyword>
<evidence type="ECO:0000256" key="3">
    <source>
        <dbReference type="ARBA" id="ARBA00023004"/>
    </source>
</evidence>
<evidence type="ECO:0000256" key="5">
    <source>
        <dbReference type="SAM" id="MobiDB-lite"/>
    </source>
</evidence>
<feature type="domain" description="Cytochrome c" evidence="7">
    <location>
        <begin position="87"/>
        <end position="171"/>
    </location>
</feature>
<dbReference type="RefSeq" id="WP_379882619.1">
    <property type="nucleotide sequence ID" value="NZ_JBHPON010000002.1"/>
</dbReference>
<evidence type="ECO:0000256" key="2">
    <source>
        <dbReference type="ARBA" id="ARBA00022723"/>
    </source>
</evidence>
<keyword evidence="9" id="KW-1185">Reference proteome</keyword>
<feature type="signal peptide" evidence="6">
    <location>
        <begin position="1"/>
        <end position="21"/>
    </location>
</feature>
<evidence type="ECO:0000259" key="7">
    <source>
        <dbReference type="PROSITE" id="PS51007"/>
    </source>
</evidence>
<dbReference type="SUPFAM" id="SSF46626">
    <property type="entry name" value="Cytochrome c"/>
    <property type="match status" value="1"/>
</dbReference>
<proteinExistence type="predicted"/>
<keyword evidence="6" id="KW-0732">Signal</keyword>
<feature type="region of interest" description="Disordered" evidence="5">
    <location>
        <begin position="29"/>
        <end position="49"/>
    </location>
</feature>
<evidence type="ECO:0000313" key="9">
    <source>
        <dbReference type="Proteomes" id="UP001596116"/>
    </source>
</evidence>
<protein>
    <submittedName>
        <fullName evidence="8">C-type cytochrome</fullName>
    </submittedName>
</protein>